<dbReference type="InterPro" id="IPR009050">
    <property type="entry name" value="Globin-like_sf"/>
</dbReference>
<evidence type="ECO:0000313" key="14">
    <source>
        <dbReference type="RefSeq" id="XP_055883409.1"/>
    </source>
</evidence>
<dbReference type="GO" id="GO:0005344">
    <property type="term" value="F:oxygen carrier activity"/>
    <property type="evidence" value="ECO:0007669"/>
    <property type="project" value="UniProtKB-KW"/>
</dbReference>
<dbReference type="Proteomes" id="UP001165740">
    <property type="component" value="Chromosome 4"/>
</dbReference>
<evidence type="ECO:0000256" key="4">
    <source>
        <dbReference type="ARBA" id="ARBA00022621"/>
    </source>
</evidence>
<dbReference type="Gene3D" id="1.10.490.10">
    <property type="entry name" value="Globins"/>
    <property type="match status" value="1"/>
</dbReference>
<dbReference type="GeneID" id="106050630"/>
<keyword evidence="4 9" id="KW-0561">Oxygen transport</keyword>
<dbReference type="PROSITE" id="PS01033">
    <property type="entry name" value="GLOBIN"/>
    <property type="match status" value="1"/>
</dbReference>
<evidence type="ECO:0000313" key="11">
    <source>
        <dbReference type="Proteomes" id="UP001165740"/>
    </source>
</evidence>
<keyword evidence="2 9" id="KW-0813">Transport</keyword>
<dbReference type="RefSeq" id="XP_055883408.1">
    <property type="nucleotide sequence ID" value="XM_056027433.1"/>
</dbReference>
<feature type="domain" description="Globin" evidence="10">
    <location>
        <begin position="34"/>
        <end position="183"/>
    </location>
</feature>
<dbReference type="PANTHER" id="PTHR47217:SF1">
    <property type="entry name" value="GLOBIN-LIKE PROTEIN"/>
    <property type="match status" value="1"/>
</dbReference>
<dbReference type="OrthoDB" id="436496at2759"/>
<dbReference type="GO" id="GO:0019825">
    <property type="term" value="F:oxygen binding"/>
    <property type="evidence" value="ECO:0007669"/>
    <property type="project" value="InterPro"/>
</dbReference>
<organism evidence="11 14">
    <name type="scientific">Biomphalaria glabrata</name>
    <name type="common">Bloodfluke planorb</name>
    <name type="synonym">Freshwater snail</name>
    <dbReference type="NCBI Taxonomy" id="6526"/>
    <lineage>
        <taxon>Eukaryota</taxon>
        <taxon>Metazoa</taxon>
        <taxon>Spiralia</taxon>
        <taxon>Lophotrochozoa</taxon>
        <taxon>Mollusca</taxon>
        <taxon>Gastropoda</taxon>
        <taxon>Heterobranchia</taxon>
        <taxon>Euthyneura</taxon>
        <taxon>Panpulmonata</taxon>
        <taxon>Hygrophila</taxon>
        <taxon>Lymnaeoidea</taxon>
        <taxon>Planorbidae</taxon>
        <taxon>Biomphalaria</taxon>
    </lineage>
</organism>
<evidence type="ECO:0000256" key="1">
    <source>
        <dbReference type="ARBA" id="ARBA00013895"/>
    </source>
</evidence>
<dbReference type="RefSeq" id="XP_055883411.1">
    <property type="nucleotide sequence ID" value="XM_056027436.1"/>
</dbReference>
<evidence type="ECO:0000313" key="12">
    <source>
        <dbReference type="RefSeq" id="XP_055883407.1"/>
    </source>
</evidence>
<evidence type="ECO:0000256" key="6">
    <source>
        <dbReference type="ARBA" id="ARBA00023004"/>
    </source>
</evidence>
<name>A0A9W3A8C1_BIOGL</name>
<evidence type="ECO:0000256" key="2">
    <source>
        <dbReference type="ARBA" id="ARBA00022448"/>
    </source>
</evidence>
<comment type="similarity">
    <text evidence="9">Belongs to the globin family.</text>
</comment>
<evidence type="ECO:0000313" key="13">
    <source>
        <dbReference type="RefSeq" id="XP_055883408.1"/>
    </source>
</evidence>
<evidence type="ECO:0000259" key="10">
    <source>
        <dbReference type="PROSITE" id="PS01033"/>
    </source>
</evidence>
<gene>
    <name evidence="12 13 14 15 16" type="primary">LOC106050630</name>
</gene>
<dbReference type="RefSeq" id="XP_055883409.1">
    <property type="nucleotide sequence ID" value="XM_056027434.1"/>
</dbReference>
<dbReference type="Pfam" id="PF00042">
    <property type="entry name" value="Globin"/>
    <property type="match status" value="1"/>
</dbReference>
<dbReference type="AlphaFoldDB" id="A0A9W3A8C1"/>
<sequence>MPTYSILCCIAKNKEKVKSPTPREKFDILGYQPILEDEDRDLVFNSGRIIFEEKHLEMKGVPFLMEFFKTFPEHQKYFKAFKNTPYQDLKSLPVAENHGRKVMDEVKFLVNNINDPIQMKESIWNLTFSHRNRKVRTAQMKDMIFAFVDFVKAELGDEFTAEMEVSWKKFIAFIMAIVEDEESKANTTARNTMEETSALDISNYNVNKV</sequence>
<evidence type="ECO:0000256" key="7">
    <source>
        <dbReference type="ARBA" id="ARBA00023179"/>
    </source>
</evidence>
<proteinExistence type="inferred from homology"/>
<dbReference type="OMA" id="HEIAWRK"/>
<keyword evidence="6" id="KW-0408">Iron</keyword>
<evidence type="ECO:0000256" key="5">
    <source>
        <dbReference type="ARBA" id="ARBA00022723"/>
    </source>
</evidence>
<dbReference type="InterPro" id="IPR000971">
    <property type="entry name" value="Globin"/>
</dbReference>
<evidence type="ECO:0000313" key="16">
    <source>
        <dbReference type="RefSeq" id="XP_055883411.1"/>
    </source>
</evidence>
<dbReference type="RefSeq" id="XP_055883407.1">
    <property type="nucleotide sequence ID" value="XM_056027432.1"/>
</dbReference>
<accession>A0A9W3A8C1</accession>
<dbReference type="CDD" id="cd01040">
    <property type="entry name" value="Mb-like"/>
    <property type="match status" value="1"/>
</dbReference>
<evidence type="ECO:0000256" key="8">
    <source>
        <dbReference type="ARBA" id="ARBA00030087"/>
    </source>
</evidence>
<keyword evidence="3 9" id="KW-0349">Heme</keyword>
<reference evidence="12 13" key="1">
    <citation type="submission" date="2025-04" db="UniProtKB">
        <authorList>
            <consortium name="RefSeq"/>
        </authorList>
    </citation>
    <scope>IDENTIFICATION</scope>
</reference>
<dbReference type="RefSeq" id="XP_055883410.1">
    <property type="nucleotide sequence ID" value="XM_056027435.1"/>
</dbReference>
<dbReference type="GO" id="GO:0046872">
    <property type="term" value="F:metal ion binding"/>
    <property type="evidence" value="ECO:0007669"/>
    <property type="project" value="UniProtKB-KW"/>
</dbReference>
<keyword evidence="7" id="KW-0514">Muscle protein</keyword>
<protein>
    <recommendedName>
        <fullName evidence="1">Globin</fullName>
    </recommendedName>
    <alternativeName>
        <fullName evidence="8">Myoglobin</fullName>
    </alternativeName>
</protein>
<dbReference type="PANTHER" id="PTHR47217">
    <property type="entry name" value="GLOBIN-LIKE PROTEIN"/>
    <property type="match status" value="1"/>
</dbReference>
<evidence type="ECO:0000313" key="15">
    <source>
        <dbReference type="RefSeq" id="XP_055883410.1"/>
    </source>
</evidence>
<dbReference type="SUPFAM" id="SSF46458">
    <property type="entry name" value="Globin-like"/>
    <property type="match status" value="1"/>
</dbReference>
<evidence type="ECO:0000256" key="3">
    <source>
        <dbReference type="ARBA" id="ARBA00022617"/>
    </source>
</evidence>
<dbReference type="InterPro" id="IPR044399">
    <property type="entry name" value="Mb-like_M"/>
</dbReference>
<dbReference type="GO" id="GO:0020037">
    <property type="term" value="F:heme binding"/>
    <property type="evidence" value="ECO:0007669"/>
    <property type="project" value="InterPro"/>
</dbReference>
<keyword evidence="11" id="KW-1185">Reference proteome</keyword>
<evidence type="ECO:0000256" key="9">
    <source>
        <dbReference type="RuleBase" id="RU000356"/>
    </source>
</evidence>
<dbReference type="InterPro" id="IPR012292">
    <property type="entry name" value="Globin/Proto"/>
</dbReference>
<keyword evidence="5" id="KW-0479">Metal-binding</keyword>